<accession>A0A6J4RRE8</accession>
<feature type="signal peptide" evidence="2">
    <location>
        <begin position="1"/>
        <end position="30"/>
    </location>
</feature>
<organism evidence="3">
    <name type="scientific">uncultured Solirubrobacteraceae bacterium</name>
    <dbReference type="NCBI Taxonomy" id="1162706"/>
    <lineage>
        <taxon>Bacteria</taxon>
        <taxon>Bacillati</taxon>
        <taxon>Actinomycetota</taxon>
        <taxon>Thermoleophilia</taxon>
        <taxon>Solirubrobacterales</taxon>
        <taxon>Solirubrobacteraceae</taxon>
        <taxon>environmental samples</taxon>
    </lineage>
</organism>
<dbReference type="PANTHER" id="PTHR12631">
    <property type="entry name" value="ALPHA-L-IDURONIDASE"/>
    <property type="match status" value="1"/>
</dbReference>
<dbReference type="EMBL" id="CADCVS010000073">
    <property type="protein sequence ID" value="CAA9475581.1"/>
    <property type="molecule type" value="Genomic_DNA"/>
</dbReference>
<dbReference type="Gene3D" id="3.20.20.80">
    <property type="entry name" value="Glycosidases"/>
    <property type="match status" value="1"/>
</dbReference>
<gene>
    <name evidence="3" type="ORF">AVDCRST_MAG30-437</name>
</gene>
<feature type="chain" id="PRO_5027009345" description="Glycoside hydrolase family 5 domain-containing protein" evidence="2">
    <location>
        <begin position="31"/>
        <end position="564"/>
    </location>
</feature>
<dbReference type="AlphaFoldDB" id="A0A6J4RRE8"/>
<evidence type="ECO:0000313" key="3">
    <source>
        <dbReference type="EMBL" id="CAA9475581.1"/>
    </source>
</evidence>
<feature type="region of interest" description="Disordered" evidence="1">
    <location>
        <begin position="172"/>
        <end position="210"/>
    </location>
</feature>
<evidence type="ECO:0008006" key="4">
    <source>
        <dbReference type="Google" id="ProtNLM"/>
    </source>
</evidence>
<keyword evidence="2" id="KW-0732">Signal</keyword>
<dbReference type="SUPFAM" id="SSF51445">
    <property type="entry name" value="(Trans)glycosidases"/>
    <property type="match status" value="1"/>
</dbReference>
<feature type="compositionally biased region" description="Pro residues" evidence="1">
    <location>
        <begin position="198"/>
        <end position="210"/>
    </location>
</feature>
<evidence type="ECO:0000256" key="2">
    <source>
        <dbReference type="SAM" id="SignalP"/>
    </source>
</evidence>
<feature type="region of interest" description="Disordered" evidence="1">
    <location>
        <begin position="321"/>
        <end position="342"/>
    </location>
</feature>
<dbReference type="GO" id="GO:0004553">
    <property type="term" value="F:hydrolase activity, hydrolyzing O-glycosyl compounds"/>
    <property type="evidence" value="ECO:0007669"/>
    <property type="project" value="TreeGrafter"/>
</dbReference>
<reference evidence="3" key="1">
    <citation type="submission" date="2020-02" db="EMBL/GenBank/DDBJ databases">
        <authorList>
            <person name="Meier V. D."/>
        </authorList>
    </citation>
    <scope>NUCLEOTIDE SEQUENCE</scope>
    <source>
        <strain evidence="3">AVDCRST_MAG30</strain>
    </source>
</reference>
<proteinExistence type="predicted"/>
<dbReference type="PANTHER" id="PTHR12631:SF10">
    <property type="entry name" value="BETA-XYLOSIDASE-LIKE PROTEIN-RELATED"/>
    <property type="match status" value="1"/>
</dbReference>
<dbReference type="InterPro" id="IPR051923">
    <property type="entry name" value="Glycosyl_Hydrolase_39"/>
</dbReference>
<name>A0A6J4RRE8_9ACTN</name>
<dbReference type="InterPro" id="IPR017853">
    <property type="entry name" value="GH"/>
</dbReference>
<protein>
    <recommendedName>
        <fullName evidence="4">Glycoside hydrolase family 5 domain-containing protein</fullName>
    </recommendedName>
</protein>
<evidence type="ECO:0000256" key="1">
    <source>
        <dbReference type="SAM" id="MobiDB-lite"/>
    </source>
</evidence>
<sequence>MVGVVLTLRTPLALLAVLMAGLAAAPAAPAATERPGALEMVLQDDAQLLHRPEPELRASLERLRSLGVDRVRISANWSVLTRDASSEQRPADFDAADPAAYEQARWRELDRAVRLTNEYGLRAMIDIAFWAPRWASVDPAGERGRSEVDPKEFAAFSAAVARRYSGEFTVPVDVAPAPPNEDEDELDKLFGDNEPEPEGPQPATPAPPLPRVDVFTLWNEPNHTGFLRPQWVRDGNTFRPRSPEIYRAMVLAAYPAVKAASPQATVLVGATSGSGDHSGRGVSGVAPLRFLRELACVDAKLKPLTTPACANFRPLPGDAWSHHPYSMTNTPDTPSGKRRPDSVSMADLPRLASTLDRLAAAGRIAPALRDIWVTEYGYETNPPSKISRYGVGDQARFLAWGEYLAWRVPQVKSYAQFLLRDLPPGADRVGASLKRPFGEWYSGLEFSDGKPKLAMEAFRSGLFVERLRGRRLRFWGRLRLDPGPRTVTVEMRRTGGSPWVALTTLARGKVGAAKQVTVDGRGVLHRTASRAPRGRAVRFRLRIEGGGGTRLSPSVTAVDPRPDS</sequence>